<feature type="signal peptide" evidence="3">
    <location>
        <begin position="1"/>
        <end position="26"/>
    </location>
</feature>
<feature type="compositionally biased region" description="Basic and acidic residues" evidence="1">
    <location>
        <begin position="124"/>
        <end position="135"/>
    </location>
</feature>
<keyword evidence="2" id="KW-0472">Membrane</keyword>
<sequence>MRSGRLLTGIALALAAAVLPAAPVYAHALGADTGPLELYPSTVAPGAEVTVNTALCGADGAMTGDASAVGAGAFALTPSVHERNAVGRFQVPASAQPGTYEIVARCSSGTRLAGDLRVALAHTKGAEEEASETVRPRGSVKTGVGGAVGPGPGQAAAGVAVLAVAAVGGTWFLLRRARGDGT</sequence>
<keyword evidence="2" id="KW-1133">Transmembrane helix</keyword>
<accession>A0ABX0E6A1</accession>
<keyword evidence="3" id="KW-0732">Signal</keyword>
<evidence type="ECO:0000256" key="2">
    <source>
        <dbReference type="SAM" id="Phobius"/>
    </source>
</evidence>
<comment type="caution">
    <text evidence="4">The sequence shown here is derived from an EMBL/GenBank/DDBJ whole genome shotgun (WGS) entry which is preliminary data.</text>
</comment>
<dbReference type="Proteomes" id="UP001518140">
    <property type="component" value="Unassembled WGS sequence"/>
</dbReference>
<proteinExistence type="predicted"/>
<gene>
    <name evidence="4" type="ORF">G6048_42505</name>
</gene>
<keyword evidence="5" id="KW-1185">Reference proteome</keyword>
<reference evidence="4 5" key="1">
    <citation type="submission" date="2020-02" db="EMBL/GenBank/DDBJ databases">
        <title>Whole-genome analyses of novel actinobacteria.</title>
        <authorList>
            <person name="Sahin N."/>
            <person name="Tokatli A."/>
        </authorList>
    </citation>
    <scope>NUCLEOTIDE SEQUENCE [LARGE SCALE GENOMIC DNA]</scope>
    <source>
        <strain evidence="4 5">YC419</strain>
    </source>
</reference>
<evidence type="ECO:0008006" key="6">
    <source>
        <dbReference type="Google" id="ProtNLM"/>
    </source>
</evidence>
<dbReference type="RefSeq" id="WP_165344959.1">
    <property type="nucleotide sequence ID" value="NZ_JAAKZX010000260.1"/>
</dbReference>
<protein>
    <recommendedName>
        <fullName evidence="6">Sortase</fullName>
    </recommendedName>
</protein>
<keyword evidence="2" id="KW-0812">Transmembrane</keyword>
<evidence type="ECO:0000313" key="5">
    <source>
        <dbReference type="Proteomes" id="UP001518140"/>
    </source>
</evidence>
<evidence type="ECO:0000256" key="3">
    <source>
        <dbReference type="SAM" id="SignalP"/>
    </source>
</evidence>
<feature type="chain" id="PRO_5045460509" description="Sortase" evidence="3">
    <location>
        <begin position="27"/>
        <end position="182"/>
    </location>
</feature>
<organism evidence="4 5">
    <name type="scientific">Streptomyces ureilyticus</name>
    <dbReference type="NCBI Taxonomy" id="1775131"/>
    <lineage>
        <taxon>Bacteria</taxon>
        <taxon>Bacillati</taxon>
        <taxon>Actinomycetota</taxon>
        <taxon>Actinomycetes</taxon>
        <taxon>Kitasatosporales</taxon>
        <taxon>Streptomycetaceae</taxon>
        <taxon>Streptomyces</taxon>
    </lineage>
</organism>
<dbReference type="EMBL" id="JAAKZX010000260">
    <property type="protein sequence ID" value="NGO48474.1"/>
    <property type="molecule type" value="Genomic_DNA"/>
</dbReference>
<evidence type="ECO:0000313" key="4">
    <source>
        <dbReference type="EMBL" id="NGO48474.1"/>
    </source>
</evidence>
<feature type="region of interest" description="Disordered" evidence="1">
    <location>
        <begin position="124"/>
        <end position="146"/>
    </location>
</feature>
<name>A0ABX0E6A1_9ACTN</name>
<evidence type="ECO:0000256" key="1">
    <source>
        <dbReference type="SAM" id="MobiDB-lite"/>
    </source>
</evidence>
<feature type="transmembrane region" description="Helical" evidence="2">
    <location>
        <begin position="155"/>
        <end position="174"/>
    </location>
</feature>